<dbReference type="OrthoDB" id="7348506at2"/>
<accession>A0A2T1KAS3</accession>
<reference evidence="3 4" key="1">
    <citation type="submission" date="2018-03" db="EMBL/GenBank/DDBJ databases">
        <title>Marinobacter brunus sp. nov., a marine bacterium of Gamma-proteobacteria isolated from the surface seawater of the South China Sea.</title>
        <authorList>
            <person name="Cheng H."/>
            <person name="Wu Y.-H."/>
            <person name="Xamxidin M."/>
            <person name="Xu X.-W."/>
        </authorList>
    </citation>
    <scope>NUCLEOTIDE SEQUENCE [LARGE SCALE GENOMIC DNA]</scope>
    <source>
        <strain evidence="3 4">NH169-3</strain>
    </source>
</reference>
<evidence type="ECO:0000313" key="3">
    <source>
        <dbReference type="EMBL" id="PSF07224.1"/>
    </source>
</evidence>
<keyword evidence="1" id="KW-0732">Signal</keyword>
<protein>
    <recommendedName>
        <fullName evidence="2">Lipoprotein LPP20-like domain-containing protein</fullName>
    </recommendedName>
</protein>
<comment type="caution">
    <text evidence="3">The sequence shown here is derived from an EMBL/GenBank/DDBJ whole genome shotgun (WGS) entry which is preliminary data.</text>
</comment>
<dbReference type="Proteomes" id="UP000239866">
    <property type="component" value="Unassembled WGS sequence"/>
</dbReference>
<evidence type="ECO:0000259" key="2">
    <source>
        <dbReference type="Pfam" id="PF02169"/>
    </source>
</evidence>
<name>A0A2T1KAS3_9GAMM</name>
<dbReference type="AlphaFoldDB" id="A0A2T1KAS3"/>
<dbReference type="RefSeq" id="WP_106762474.1">
    <property type="nucleotide sequence ID" value="NZ_PXNP01000076.1"/>
</dbReference>
<feature type="chain" id="PRO_5015519703" description="Lipoprotein LPP20-like domain-containing protein" evidence="1">
    <location>
        <begin position="23"/>
        <end position="183"/>
    </location>
</feature>
<dbReference type="EMBL" id="PXNP01000076">
    <property type="protein sequence ID" value="PSF07224.1"/>
    <property type="molecule type" value="Genomic_DNA"/>
</dbReference>
<dbReference type="InterPro" id="IPR024952">
    <property type="entry name" value="LPP20-like_dom"/>
</dbReference>
<keyword evidence="4" id="KW-1185">Reference proteome</keyword>
<evidence type="ECO:0000256" key="1">
    <source>
        <dbReference type="SAM" id="SignalP"/>
    </source>
</evidence>
<feature type="domain" description="Lipoprotein LPP20-like" evidence="2">
    <location>
        <begin position="64"/>
        <end position="135"/>
    </location>
</feature>
<proteinExistence type="predicted"/>
<organism evidence="3 4">
    <name type="scientific">Marinobacter fuscus</name>
    <dbReference type="NCBI Taxonomy" id="2109942"/>
    <lineage>
        <taxon>Bacteria</taxon>
        <taxon>Pseudomonadati</taxon>
        <taxon>Pseudomonadota</taxon>
        <taxon>Gammaproteobacteria</taxon>
        <taxon>Pseudomonadales</taxon>
        <taxon>Marinobacteraceae</taxon>
        <taxon>Marinobacter</taxon>
    </lineage>
</organism>
<sequence>MTLRWVLLCVLLPLNLVGCSSIWGGSQETDRSDSANRRFEPITVRVSGFGTYENVGQDRVNPRKRLMARRVSRLDAYRNLAERVYGTVIFGSSTVNDFVLNNDSFRTYVDSYIRGARMVAVNEHSDGVVETVMELRLEPRFRNCVAQVADDQVRDVCAIPMPRRSDRAGDVEAGRTDSLYYLD</sequence>
<evidence type="ECO:0000313" key="4">
    <source>
        <dbReference type="Proteomes" id="UP000239866"/>
    </source>
</evidence>
<feature type="signal peptide" evidence="1">
    <location>
        <begin position="1"/>
        <end position="22"/>
    </location>
</feature>
<gene>
    <name evidence="3" type="ORF">C7H09_10535</name>
</gene>
<dbReference type="Pfam" id="PF02169">
    <property type="entry name" value="LPP20"/>
    <property type="match status" value="1"/>
</dbReference>